<dbReference type="AlphaFoldDB" id="E2AWR9"/>
<evidence type="ECO:0000313" key="1">
    <source>
        <dbReference type="EMBL" id="EFN62105.1"/>
    </source>
</evidence>
<accession>E2AWR9</accession>
<reference evidence="1 2" key="1">
    <citation type="journal article" date="2010" name="Science">
        <title>Genomic comparison of the ants Camponotus floridanus and Harpegnathos saltator.</title>
        <authorList>
            <person name="Bonasio R."/>
            <person name="Zhang G."/>
            <person name="Ye C."/>
            <person name="Mutti N.S."/>
            <person name="Fang X."/>
            <person name="Qin N."/>
            <person name="Donahue G."/>
            <person name="Yang P."/>
            <person name="Li Q."/>
            <person name="Li C."/>
            <person name="Zhang P."/>
            <person name="Huang Z."/>
            <person name="Berger S.L."/>
            <person name="Reinberg D."/>
            <person name="Wang J."/>
            <person name="Liebig J."/>
        </authorList>
    </citation>
    <scope>NUCLEOTIDE SEQUENCE [LARGE SCALE GENOMIC DNA]</scope>
    <source>
        <strain evidence="2">C129</strain>
    </source>
</reference>
<dbReference type="Proteomes" id="UP000000311">
    <property type="component" value="Unassembled WGS sequence"/>
</dbReference>
<dbReference type="InterPro" id="IPR036397">
    <property type="entry name" value="RNaseH_sf"/>
</dbReference>
<dbReference type="EMBL" id="GL443424">
    <property type="protein sequence ID" value="EFN62105.1"/>
    <property type="molecule type" value="Genomic_DNA"/>
</dbReference>
<gene>
    <name evidence="1" type="ORF">EAG_15697</name>
</gene>
<dbReference type="Gene3D" id="3.30.420.10">
    <property type="entry name" value="Ribonuclease H-like superfamily/Ribonuclease H"/>
    <property type="match status" value="1"/>
</dbReference>
<organism evidence="2">
    <name type="scientific">Camponotus floridanus</name>
    <name type="common">Florida carpenter ant</name>
    <dbReference type="NCBI Taxonomy" id="104421"/>
    <lineage>
        <taxon>Eukaryota</taxon>
        <taxon>Metazoa</taxon>
        <taxon>Ecdysozoa</taxon>
        <taxon>Arthropoda</taxon>
        <taxon>Hexapoda</taxon>
        <taxon>Insecta</taxon>
        <taxon>Pterygota</taxon>
        <taxon>Neoptera</taxon>
        <taxon>Endopterygota</taxon>
        <taxon>Hymenoptera</taxon>
        <taxon>Apocrita</taxon>
        <taxon>Aculeata</taxon>
        <taxon>Formicoidea</taxon>
        <taxon>Formicidae</taxon>
        <taxon>Formicinae</taxon>
        <taxon>Camponotus</taxon>
    </lineage>
</organism>
<feature type="non-terminal residue" evidence="1">
    <location>
        <position position="47"/>
    </location>
</feature>
<dbReference type="GO" id="GO:0003676">
    <property type="term" value="F:nucleic acid binding"/>
    <property type="evidence" value="ECO:0007669"/>
    <property type="project" value="InterPro"/>
</dbReference>
<name>E2AWR9_CAMFO</name>
<keyword evidence="2" id="KW-1185">Reference proteome</keyword>
<evidence type="ECO:0000313" key="2">
    <source>
        <dbReference type="Proteomes" id="UP000000311"/>
    </source>
</evidence>
<feature type="non-terminal residue" evidence="1">
    <location>
        <position position="1"/>
    </location>
</feature>
<evidence type="ECO:0008006" key="3">
    <source>
        <dbReference type="Google" id="ProtNLM"/>
    </source>
</evidence>
<sequence>IAMAKINELKFELLSQLSYSPDLAPSDYHLFPILKTWLGGKKFKSNE</sequence>
<dbReference type="InParanoid" id="E2AWR9"/>
<protein>
    <recommendedName>
        <fullName evidence="3">Histone-lysine N-methyltransferase SETMAR</fullName>
    </recommendedName>
</protein>
<proteinExistence type="predicted"/>